<dbReference type="RefSeq" id="WP_055037324.1">
    <property type="nucleotide sequence ID" value="NZ_AP014854.2"/>
</dbReference>
<dbReference type="GO" id="GO:0005829">
    <property type="term" value="C:cytosol"/>
    <property type="evidence" value="ECO:0007669"/>
    <property type="project" value="TreeGrafter"/>
</dbReference>
<dbReference type="InterPro" id="IPR001789">
    <property type="entry name" value="Sig_transdc_resp-reg_receiver"/>
</dbReference>
<accession>A0A0H5BQ94</accession>
<dbReference type="AlphaFoldDB" id="A0A0H5BQ94"/>
<dbReference type="Gene3D" id="1.10.10.10">
    <property type="entry name" value="Winged helix-like DNA-binding domain superfamily/Winged helix DNA-binding domain"/>
    <property type="match status" value="1"/>
</dbReference>
<reference evidence="11" key="2">
    <citation type="submission" date="2015-11" db="EMBL/GenBank/DDBJ databases">
        <authorList>
            <person name="Zhang Y."/>
            <person name="Guo Z."/>
        </authorList>
    </citation>
    <scope>NUCLEOTIDE SEQUENCE</scope>
    <source>
        <strain evidence="11">1</strain>
    </source>
</reference>
<dbReference type="InterPro" id="IPR036388">
    <property type="entry name" value="WH-like_DNA-bd_sf"/>
</dbReference>
<dbReference type="GO" id="GO:0000156">
    <property type="term" value="F:phosphorelay response regulator activity"/>
    <property type="evidence" value="ECO:0007669"/>
    <property type="project" value="TreeGrafter"/>
</dbReference>
<dbReference type="GO" id="GO:0000976">
    <property type="term" value="F:transcription cis-regulatory region binding"/>
    <property type="evidence" value="ECO:0007669"/>
    <property type="project" value="TreeGrafter"/>
</dbReference>
<feature type="modified residue" description="4-aspartylphosphate" evidence="6">
    <location>
        <position position="51"/>
    </location>
</feature>
<evidence type="ECO:0000259" key="8">
    <source>
        <dbReference type="PROSITE" id="PS50110"/>
    </source>
</evidence>
<dbReference type="InterPro" id="IPR039420">
    <property type="entry name" value="WalR-like"/>
</dbReference>
<protein>
    <submittedName>
        <fullName evidence="10">DNA-binding response regulator</fullName>
    </submittedName>
    <submittedName>
        <fullName evidence="11">Transcriptional regulatory protein phoP</fullName>
    </submittedName>
</protein>
<dbReference type="Gene3D" id="3.40.50.2300">
    <property type="match status" value="1"/>
</dbReference>
<proteinExistence type="predicted"/>
<dbReference type="PROSITE" id="PS51755">
    <property type="entry name" value="OMPR_PHOB"/>
    <property type="match status" value="1"/>
</dbReference>
<dbReference type="FunFam" id="3.40.50.2300:FF:000002">
    <property type="entry name" value="DNA-binding response regulator PhoP"/>
    <property type="match status" value="1"/>
</dbReference>
<dbReference type="GO" id="GO:0006355">
    <property type="term" value="P:regulation of DNA-templated transcription"/>
    <property type="evidence" value="ECO:0007669"/>
    <property type="project" value="InterPro"/>
</dbReference>
<evidence type="ECO:0000313" key="10">
    <source>
        <dbReference type="EMBL" id="BAS00554.1"/>
    </source>
</evidence>
<dbReference type="InterPro" id="IPR001867">
    <property type="entry name" value="OmpR/PhoB-type_DNA-bd"/>
</dbReference>
<dbReference type="OrthoDB" id="9802426at2"/>
<name>A0A0H5BQ94_BLAVI</name>
<evidence type="ECO:0000256" key="1">
    <source>
        <dbReference type="ARBA" id="ARBA00022553"/>
    </source>
</evidence>
<evidence type="ECO:0000256" key="2">
    <source>
        <dbReference type="ARBA" id="ARBA00023012"/>
    </source>
</evidence>
<dbReference type="Pfam" id="PF00486">
    <property type="entry name" value="Trans_reg_C"/>
    <property type="match status" value="1"/>
</dbReference>
<dbReference type="EMBL" id="LN907867">
    <property type="protein sequence ID" value="CUU42221.1"/>
    <property type="molecule type" value="Genomic_DNA"/>
</dbReference>
<dbReference type="PANTHER" id="PTHR48111">
    <property type="entry name" value="REGULATOR OF RPOS"/>
    <property type="match status" value="1"/>
</dbReference>
<evidence type="ECO:0000313" key="11">
    <source>
        <dbReference type="EMBL" id="CUU42221.1"/>
    </source>
</evidence>
<dbReference type="Pfam" id="PF00072">
    <property type="entry name" value="Response_reg"/>
    <property type="match status" value="1"/>
</dbReference>
<reference evidence="12" key="3">
    <citation type="journal article" date="2016" name="Genome Announc.">
        <title>Revised genome sequence of the purple photosynthetic bacterium Blastochloris viridis.</title>
        <authorList>
            <person name="Liu L.N."/>
            <person name="Faulkner M."/>
            <person name="Liu X."/>
            <person name="Huang F."/>
            <person name="Darby A.C."/>
            <person name="Hall N."/>
        </authorList>
    </citation>
    <scope>NUCLEOTIDE SEQUENCE [LARGE SCALE GENOMIC DNA]</scope>
    <source>
        <strain evidence="12">ATCC 19567 / DSM 133 / F</strain>
    </source>
</reference>
<feature type="DNA-binding region" description="OmpR/PhoB-type" evidence="7">
    <location>
        <begin position="124"/>
        <end position="218"/>
    </location>
</feature>
<dbReference type="KEGG" id="bvr:BVIR_1784"/>
<evidence type="ECO:0000259" key="9">
    <source>
        <dbReference type="PROSITE" id="PS51755"/>
    </source>
</evidence>
<evidence type="ECO:0000256" key="4">
    <source>
        <dbReference type="ARBA" id="ARBA00023125"/>
    </source>
</evidence>
<dbReference type="Proteomes" id="UP000065734">
    <property type="component" value="Chromosome I"/>
</dbReference>
<evidence type="ECO:0000313" key="12">
    <source>
        <dbReference type="Proteomes" id="UP000065734"/>
    </source>
</evidence>
<organism evidence="11 12">
    <name type="scientific">Blastochloris viridis</name>
    <name type="common">Rhodopseudomonas viridis</name>
    <dbReference type="NCBI Taxonomy" id="1079"/>
    <lineage>
        <taxon>Bacteria</taxon>
        <taxon>Pseudomonadati</taxon>
        <taxon>Pseudomonadota</taxon>
        <taxon>Alphaproteobacteria</taxon>
        <taxon>Hyphomicrobiales</taxon>
        <taxon>Blastochloridaceae</taxon>
        <taxon>Blastochloris</taxon>
    </lineage>
</organism>
<evidence type="ECO:0000256" key="7">
    <source>
        <dbReference type="PROSITE-ProRule" id="PRU01091"/>
    </source>
</evidence>
<dbReference type="PATRIC" id="fig|1079.6.peg.1848"/>
<dbReference type="PROSITE" id="PS50110">
    <property type="entry name" value="RESPONSE_REGULATORY"/>
    <property type="match status" value="1"/>
</dbReference>
<dbReference type="Gene3D" id="6.10.250.690">
    <property type="match status" value="1"/>
</dbReference>
<keyword evidence="4 7" id="KW-0238">DNA-binding</keyword>
<dbReference type="SUPFAM" id="SSF52172">
    <property type="entry name" value="CheY-like"/>
    <property type="match status" value="1"/>
</dbReference>
<reference evidence="10" key="1">
    <citation type="journal article" date="2015" name="Genome Announc.">
        <title>Complete Genome Sequence of the Bacteriochlorophyll b-Producing Photosynthetic Bacterium Blastochloris viridis.</title>
        <authorList>
            <person name="Tsukatani Y."/>
            <person name="Hirose Y."/>
            <person name="Harada J."/>
            <person name="Misawa N."/>
            <person name="Mori K."/>
            <person name="Inoue K."/>
            <person name="Tamiaki H."/>
        </authorList>
    </citation>
    <scope>NUCLEOTIDE SEQUENCE [LARGE SCALE GENOMIC DNA]</scope>
    <source>
        <strain evidence="10">DSM 133</strain>
    </source>
</reference>
<dbReference type="EMBL" id="AP014854">
    <property type="protein sequence ID" value="BAS00554.1"/>
    <property type="molecule type" value="Genomic_DNA"/>
</dbReference>
<dbReference type="PANTHER" id="PTHR48111:SF37">
    <property type="entry name" value="RESPONSE REGULATOR PROTEIN CARR"/>
    <property type="match status" value="1"/>
</dbReference>
<sequence length="231" mass="25035">MRVLVVEDEPRIAQDIAAALAAAGAVVDIVGDGEEAWFKGDTEDYALVVLDLGLPHLDGLAVLKRWRRNGRHMPVLVLTARGTWAERVEGIDAGADDYLPKPFQMEELVARFRALIRRSAGIGAAVIEAGPLTVDPREMRVSVGGVPVALSPLEYRLVAYLALQKGRVVPAHELIGQLYGDDDAREANALEALVMRLRRKLGADIIETRRGFGYLVADPKPPDTSLPEAGS</sequence>
<keyword evidence="3" id="KW-0805">Transcription regulation</keyword>
<keyword evidence="2" id="KW-0902">Two-component regulatory system</keyword>
<gene>
    <name evidence="11" type="primary">phoP_1</name>
    <name evidence="10" type="ORF">BV133_2960</name>
    <name evidence="11" type="ORF">BVIRIDIS_12290</name>
</gene>
<dbReference type="SMART" id="SM00448">
    <property type="entry name" value="REC"/>
    <property type="match status" value="1"/>
</dbReference>
<keyword evidence="5" id="KW-0804">Transcription</keyword>
<dbReference type="GO" id="GO:0032993">
    <property type="term" value="C:protein-DNA complex"/>
    <property type="evidence" value="ECO:0007669"/>
    <property type="project" value="TreeGrafter"/>
</dbReference>
<evidence type="ECO:0000256" key="5">
    <source>
        <dbReference type="ARBA" id="ARBA00023163"/>
    </source>
</evidence>
<keyword evidence="1 6" id="KW-0597">Phosphoprotein</keyword>
<evidence type="ECO:0000256" key="3">
    <source>
        <dbReference type="ARBA" id="ARBA00023015"/>
    </source>
</evidence>
<dbReference type="InterPro" id="IPR011006">
    <property type="entry name" value="CheY-like_superfamily"/>
</dbReference>
<feature type="domain" description="Response regulatory" evidence="8">
    <location>
        <begin position="2"/>
        <end position="116"/>
    </location>
</feature>
<dbReference type="CDD" id="cd00383">
    <property type="entry name" value="trans_reg_C"/>
    <property type="match status" value="1"/>
</dbReference>
<keyword evidence="12" id="KW-1185">Reference proteome</keyword>
<dbReference type="SMART" id="SM00862">
    <property type="entry name" value="Trans_reg_C"/>
    <property type="match status" value="1"/>
</dbReference>
<feature type="domain" description="OmpR/PhoB-type" evidence="9">
    <location>
        <begin position="124"/>
        <end position="218"/>
    </location>
</feature>
<evidence type="ECO:0000256" key="6">
    <source>
        <dbReference type="PROSITE-ProRule" id="PRU00169"/>
    </source>
</evidence>
<dbReference type="STRING" id="1079.BVIR_1784"/>